<proteinExistence type="predicted"/>
<organism evidence="1 2">
    <name type="scientific">Urochloa decumbens</name>
    <dbReference type="NCBI Taxonomy" id="240449"/>
    <lineage>
        <taxon>Eukaryota</taxon>
        <taxon>Viridiplantae</taxon>
        <taxon>Streptophyta</taxon>
        <taxon>Embryophyta</taxon>
        <taxon>Tracheophyta</taxon>
        <taxon>Spermatophyta</taxon>
        <taxon>Magnoliopsida</taxon>
        <taxon>Liliopsida</taxon>
        <taxon>Poales</taxon>
        <taxon>Poaceae</taxon>
        <taxon>PACMAD clade</taxon>
        <taxon>Panicoideae</taxon>
        <taxon>Panicodae</taxon>
        <taxon>Paniceae</taxon>
        <taxon>Melinidinae</taxon>
        <taxon>Urochloa</taxon>
    </lineage>
</organism>
<reference evidence="1" key="1">
    <citation type="submission" date="2024-10" db="EMBL/GenBank/DDBJ databases">
        <authorList>
            <person name="Ryan C."/>
        </authorList>
    </citation>
    <scope>NUCLEOTIDE SEQUENCE [LARGE SCALE GENOMIC DNA]</scope>
</reference>
<dbReference type="PANTHER" id="PTHR35828:SF16">
    <property type="entry name" value="F-BOX DOMAIN-CONTAINING PROTEIN"/>
    <property type="match status" value="1"/>
</dbReference>
<accession>A0ABC9AQN6</accession>
<dbReference type="AlphaFoldDB" id="A0ABC9AQN6"/>
<sequence>MLCFLLSSVPGPFQSAVPVATGDMLPSLIRAATGNLSLYEKVLSSRDGFLLLDGQETDNLCLCNPMTRHCTFLPEVDQLVPDTYVLITGYDDGCSDLGVRIAAVKGEEVVNGFMGPLKRSPEFTKCLVEQWIWPQTEFENDQLILATSGDGRLSLIRKPYMQTWVQVWVLVGADQWTMQHFIDAPILRSLSHALSPRSGFLHVEVDEEEGQVQELLIDVENGSSRSIRCLNPDDPTNNGWRCPYEMDWWTYLSKLKPF</sequence>
<evidence type="ECO:0000313" key="2">
    <source>
        <dbReference type="Proteomes" id="UP001497457"/>
    </source>
</evidence>
<name>A0ABC9AQN6_9POAL</name>
<protein>
    <submittedName>
        <fullName evidence="1">Uncharacterized protein</fullName>
    </submittedName>
</protein>
<keyword evidence="2" id="KW-1185">Reference proteome</keyword>
<dbReference type="PANTHER" id="PTHR35828">
    <property type="entry name" value="OS08G0203800 PROTEIN-RELATED"/>
    <property type="match status" value="1"/>
</dbReference>
<dbReference type="EMBL" id="OZ075132">
    <property type="protein sequence ID" value="CAL4982633.1"/>
    <property type="molecule type" value="Genomic_DNA"/>
</dbReference>
<gene>
    <name evidence="1" type="ORF">URODEC1_LOCUS56705</name>
</gene>
<evidence type="ECO:0000313" key="1">
    <source>
        <dbReference type="EMBL" id="CAL4982633.1"/>
    </source>
</evidence>
<dbReference type="Proteomes" id="UP001497457">
    <property type="component" value="Chromosome 22rd"/>
</dbReference>